<accession>C0RC63</accession>
<keyword evidence="2" id="KW-0732">Signal</keyword>
<protein>
    <recommendedName>
        <fullName evidence="5">Lipoprotein</fullName>
    </recommendedName>
</protein>
<dbReference type="OrthoDB" id="351930at2"/>
<feature type="coiled-coil region" evidence="1">
    <location>
        <begin position="234"/>
        <end position="266"/>
    </location>
</feature>
<dbReference type="HOGENOM" id="CLU_680893_0_0_12"/>
<evidence type="ECO:0000313" key="3">
    <source>
        <dbReference type="EMBL" id="ACN53305.1"/>
    </source>
</evidence>
<evidence type="ECO:0008006" key="5">
    <source>
        <dbReference type="Google" id="ProtNLM"/>
    </source>
</evidence>
<gene>
    <name evidence="3" type="ORF">BSPA14S_A0054</name>
</gene>
<keyword evidence="3" id="KW-0614">Plasmid</keyword>
<evidence type="ECO:0000313" key="4">
    <source>
        <dbReference type="Proteomes" id="UP000003481"/>
    </source>
</evidence>
<dbReference type="AlphaFoldDB" id="C0RC63"/>
<name>C0RC63_9SPIR</name>
<reference evidence="3 4" key="1">
    <citation type="journal article" date="2012" name="J. Bacteriol.">
        <title>Whole-Genome Sequences of Borrelia bissettii, Borrelia valaisiana, and Borrelia spielmanii.</title>
        <authorList>
            <person name="Schutzer S.E."/>
            <person name="Fraser-Liggett C.M."/>
            <person name="Qiu W.G."/>
            <person name="Kraiczy P."/>
            <person name="Mongodin E.F."/>
            <person name="Dunn J.J."/>
            <person name="Luft B.J."/>
            <person name="Casjens S.R."/>
        </authorList>
    </citation>
    <scope>NUCLEOTIDE SEQUENCE [LARGE SCALE GENOMIC DNA]</scope>
    <source>
        <strain evidence="3 4">A14S</strain>
        <plasmid evidence="3 4">A14S_lp54</plasmid>
    </source>
</reference>
<geneLocation type="plasmid" evidence="3 4">
    <name>A14S_lp54</name>
</geneLocation>
<dbReference type="RefSeq" id="WP_012665235.1">
    <property type="nucleotide sequence ID" value="NC_012164.1"/>
</dbReference>
<sequence>MKGKLSNVLNKFLILTSMLIISCNANMDTNDKNKALNEYKLQNISEVIKNSLQIESDSKKELKANTNTPPILEIEKIEPGKQEFLLKSESDSESLIPLETLEPQNIAKSEEEIAKIQEKLLLIGASDEITEQELDPNMQKSLTPTTIEFKILSTTDEQTILNPIEEEIKEININVKNNFFNLEEKEEENNTLTESTRTHTQIQFQKQDTYLSKDGNFITKEYAEQVRKSLDKALNAIKNLKTFKKNENENENENEIEIEIEIEIENSAKDQQDSLNTTNNTIANNINTKNIEKTKTRLLEELRKSELIFEDIKDPLGTSTIKQVLDAATQWQKQENSSQINWDLGSKFHPNPKLYNKSVAQEYKVLAEKFTKVKNEYKNIKKTLEVQSKLTTSNIIQIIDATKEFTNQVKNLILLLVEENNH</sequence>
<organism evidence="3 4">
    <name type="scientific">Borreliella spielmanii A14S</name>
    <dbReference type="NCBI Taxonomy" id="498742"/>
    <lineage>
        <taxon>Bacteria</taxon>
        <taxon>Pseudomonadati</taxon>
        <taxon>Spirochaetota</taxon>
        <taxon>Spirochaetia</taxon>
        <taxon>Spirochaetales</taxon>
        <taxon>Borreliaceae</taxon>
        <taxon>Borreliella</taxon>
    </lineage>
</organism>
<feature type="chain" id="PRO_5002901133" description="Lipoprotein" evidence="2">
    <location>
        <begin position="28"/>
        <end position="422"/>
    </location>
</feature>
<dbReference type="PROSITE" id="PS51257">
    <property type="entry name" value="PROKAR_LIPOPROTEIN"/>
    <property type="match status" value="1"/>
</dbReference>
<dbReference type="EMBL" id="CP001469">
    <property type="protein sequence ID" value="ACN53305.1"/>
    <property type="molecule type" value="Genomic_DNA"/>
</dbReference>
<feature type="signal peptide" evidence="2">
    <location>
        <begin position="1"/>
        <end position="27"/>
    </location>
</feature>
<proteinExistence type="predicted"/>
<keyword evidence="1" id="KW-0175">Coiled coil</keyword>
<dbReference type="Proteomes" id="UP000003481">
    <property type="component" value="Plasmid A14S_lp54"/>
</dbReference>
<evidence type="ECO:0000256" key="1">
    <source>
        <dbReference type="SAM" id="Coils"/>
    </source>
</evidence>
<evidence type="ECO:0000256" key="2">
    <source>
        <dbReference type="SAM" id="SignalP"/>
    </source>
</evidence>